<feature type="transmembrane region" description="Helical" evidence="6">
    <location>
        <begin position="248"/>
        <end position="273"/>
    </location>
</feature>
<dbReference type="EMBL" id="JXLN01011121">
    <property type="protein sequence ID" value="KPM06843.1"/>
    <property type="molecule type" value="Genomic_DNA"/>
</dbReference>
<dbReference type="OrthoDB" id="6496647at2759"/>
<gene>
    <name evidence="7" type="ORF">QR98_0053230</name>
</gene>
<keyword evidence="4 6" id="KW-0472">Membrane</keyword>
<feature type="transmembrane region" description="Helical" evidence="6">
    <location>
        <begin position="207"/>
        <end position="228"/>
    </location>
</feature>
<organism evidence="7 8">
    <name type="scientific">Sarcoptes scabiei</name>
    <name type="common">Itch mite</name>
    <name type="synonym">Acarus scabiei</name>
    <dbReference type="NCBI Taxonomy" id="52283"/>
    <lineage>
        <taxon>Eukaryota</taxon>
        <taxon>Metazoa</taxon>
        <taxon>Ecdysozoa</taxon>
        <taxon>Arthropoda</taxon>
        <taxon>Chelicerata</taxon>
        <taxon>Arachnida</taxon>
        <taxon>Acari</taxon>
        <taxon>Acariformes</taxon>
        <taxon>Sarcoptiformes</taxon>
        <taxon>Astigmata</taxon>
        <taxon>Psoroptidia</taxon>
        <taxon>Sarcoptoidea</taxon>
        <taxon>Sarcoptidae</taxon>
        <taxon>Sarcoptinae</taxon>
        <taxon>Sarcoptes</taxon>
    </lineage>
</organism>
<protein>
    <submittedName>
        <fullName evidence="7">Protein-cysteine N-palmitoyltransferase HHAT-like protein</fullName>
    </submittedName>
</protein>
<dbReference type="PANTHER" id="PTHR13285:SF18">
    <property type="entry name" value="PROTEIN-CYSTEINE N-PALMITOYLTRANSFERASE RASP"/>
    <property type="match status" value="1"/>
</dbReference>
<feature type="transmembrane region" description="Helical" evidence="6">
    <location>
        <begin position="418"/>
        <end position="439"/>
    </location>
</feature>
<keyword evidence="3 6" id="KW-1133">Transmembrane helix</keyword>
<dbReference type="InterPro" id="IPR051085">
    <property type="entry name" value="MB_O-acyltransferase"/>
</dbReference>
<dbReference type="Proteomes" id="UP000616769">
    <property type="component" value="Unassembled WGS sequence"/>
</dbReference>
<feature type="transmembrane region" description="Helical" evidence="6">
    <location>
        <begin position="12"/>
        <end position="30"/>
    </location>
</feature>
<evidence type="ECO:0000256" key="2">
    <source>
        <dbReference type="ARBA" id="ARBA00022692"/>
    </source>
</evidence>
<dbReference type="GO" id="GO:0016409">
    <property type="term" value="F:palmitoyltransferase activity"/>
    <property type="evidence" value="ECO:0007669"/>
    <property type="project" value="TreeGrafter"/>
</dbReference>
<comment type="subcellular location">
    <subcellularLocation>
        <location evidence="1">Membrane</location>
        <topology evidence="1">Multi-pass membrane protein</topology>
    </subcellularLocation>
</comment>
<comment type="similarity">
    <text evidence="5">Belongs to the membrane-bound acyltransferase family. HHAT subfamily.</text>
</comment>
<keyword evidence="2 6" id="KW-0812">Transmembrane</keyword>
<reference evidence="7 8" key="1">
    <citation type="journal article" date="2015" name="Parasit. Vectors">
        <title>Draft genome of the scabies mite.</title>
        <authorList>
            <person name="Rider S.D.Jr."/>
            <person name="Morgan M.S."/>
            <person name="Arlian L.G."/>
        </authorList>
    </citation>
    <scope>NUCLEOTIDE SEQUENCE [LARGE SCALE GENOMIC DNA]</scope>
    <source>
        <strain evidence="7">Arlian Lab</strain>
    </source>
</reference>
<dbReference type="GO" id="GO:0005783">
    <property type="term" value="C:endoplasmic reticulum"/>
    <property type="evidence" value="ECO:0007669"/>
    <property type="project" value="TreeGrafter"/>
</dbReference>
<evidence type="ECO:0000256" key="1">
    <source>
        <dbReference type="ARBA" id="ARBA00004141"/>
    </source>
</evidence>
<proteinExistence type="inferred from homology"/>
<dbReference type="GO" id="GO:0016020">
    <property type="term" value="C:membrane"/>
    <property type="evidence" value="ECO:0007669"/>
    <property type="project" value="UniProtKB-SubCell"/>
</dbReference>
<evidence type="ECO:0000256" key="3">
    <source>
        <dbReference type="ARBA" id="ARBA00022989"/>
    </source>
</evidence>
<evidence type="ECO:0000256" key="6">
    <source>
        <dbReference type="SAM" id="Phobius"/>
    </source>
</evidence>
<dbReference type="AlphaFoldDB" id="A0A132A795"/>
<feature type="transmembrane region" description="Helical" evidence="6">
    <location>
        <begin position="361"/>
        <end position="381"/>
    </location>
</feature>
<feature type="transmembrane region" description="Helical" evidence="6">
    <location>
        <begin position="387"/>
        <end position="406"/>
    </location>
</feature>
<name>A0A132A795_SARSC</name>
<accession>A0A132A795</accession>
<feature type="transmembrane region" description="Helical" evidence="6">
    <location>
        <begin position="279"/>
        <end position="299"/>
    </location>
</feature>
<comment type="caution">
    <text evidence="7">The sequence shown here is derived from an EMBL/GenBank/DDBJ whole genome shotgun (WGS) entry which is preliminary data.</text>
</comment>
<feature type="transmembrane region" description="Helical" evidence="6">
    <location>
        <begin position="148"/>
        <end position="167"/>
    </location>
</feature>
<evidence type="ECO:0000256" key="5">
    <source>
        <dbReference type="ARBA" id="ARBA00038268"/>
    </source>
</evidence>
<evidence type="ECO:0000256" key="4">
    <source>
        <dbReference type="ARBA" id="ARBA00023136"/>
    </source>
</evidence>
<dbReference type="VEuPathDB" id="VectorBase:SSCA006600"/>
<dbReference type="PANTHER" id="PTHR13285">
    <property type="entry name" value="ACYLTRANSFERASE"/>
    <property type="match status" value="1"/>
</dbReference>
<feature type="transmembrane region" description="Helical" evidence="6">
    <location>
        <begin position="120"/>
        <end position="136"/>
    </location>
</feature>
<sequence length="481" mass="56741">MIQKLFQSKEFVLNLFGLICSLGFVLWKFSQVSLEHLNHFDRKDFEFTWLTPYLHRPLDITDLEWQVFKQFYLSKHIIYIISHALGFQFTRMTQPQLLPWFICIHSTIILIIFLSLQFVFIIYVNIFIVIFIENFCDKFLSIAVKKSICYFIFITSLLVVHNFDSFVPDHQQNLLIQVSFSWLNAKLLSLALDSIEEYPRTKTFDSILLKLAYLMYFPPFFFGPIYHFDDFSKSAKVIVKNAINLIRFIFWALILEIILHFLYSSAFQFYLFLSESFDLWTLCGFGYSLMLLFYLKYFVIYGISRQLAILDGLEDVIAPPPQCIVHIHQTTFLWRTFDRGLYLFLQKYFYKILTRSQSKSIIKKFFAGLFCFTLIALWHGYDLSINIWIGMNIALFLLEISGSYLNESSFFKNFDPRIKAAFGSPHLLLAYISMIFFLSNHETGILFLRKIVLSFSFAHGLILIVLYLICNLSQTINSKEI</sequence>
<feature type="transmembrane region" description="Helical" evidence="6">
    <location>
        <begin position="451"/>
        <end position="470"/>
    </location>
</feature>
<evidence type="ECO:0000313" key="8">
    <source>
        <dbReference type="Proteomes" id="UP000616769"/>
    </source>
</evidence>
<evidence type="ECO:0000313" key="7">
    <source>
        <dbReference type="EMBL" id="KPM06843.1"/>
    </source>
</evidence>
<dbReference type="InterPro" id="IPR004299">
    <property type="entry name" value="MBOAT_fam"/>
</dbReference>
<dbReference type="Pfam" id="PF03062">
    <property type="entry name" value="MBOAT"/>
    <property type="match status" value="1"/>
</dbReference>